<evidence type="ECO:0000256" key="1">
    <source>
        <dbReference type="SAM" id="Coils"/>
    </source>
</evidence>
<name>A0A2A7SI70_BURGA</name>
<dbReference type="Proteomes" id="UP000220629">
    <property type="component" value="Unassembled WGS sequence"/>
</dbReference>
<evidence type="ECO:0000256" key="3">
    <source>
        <dbReference type="SAM" id="Phobius"/>
    </source>
</evidence>
<keyword evidence="1" id="KW-0175">Coiled coil</keyword>
<comment type="caution">
    <text evidence="4">The sequence shown here is derived from an EMBL/GenBank/DDBJ whole genome shotgun (WGS) entry which is preliminary data.</text>
</comment>
<dbReference type="AlphaFoldDB" id="A0A2A7SI70"/>
<dbReference type="EMBL" id="PDDY01000001">
    <property type="protein sequence ID" value="PEH43232.1"/>
    <property type="molecule type" value="Genomic_DNA"/>
</dbReference>
<proteinExistence type="predicted"/>
<feature type="coiled-coil region" evidence="1">
    <location>
        <begin position="97"/>
        <end position="131"/>
    </location>
</feature>
<evidence type="ECO:0000313" key="4">
    <source>
        <dbReference type="EMBL" id="PEH43232.1"/>
    </source>
</evidence>
<keyword evidence="3" id="KW-0812">Transmembrane</keyword>
<feature type="region of interest" description="Disordered" evidence="2">
    <location>
        <begin position="196"/>
        <end position="219"/>
    </location>
</feature>
<reference evidence="5" key="1">
    <citation type="submission" date="2017-09" db="EMBL/GenBank/DDBJ databases">
        <title>FDA dAtabase for Regulatory Grade micrObial Sequences (FDA-ARGOS): Supporting development and validation of Infectious Disease Dx tests.</title>
        <authorList>
            <person name="Minogue T."/>
            <person name="Wolcott M."/>
            <person name="Wasieloski L."/>
            <person name="Aguilar W."/>
            <person name="Moore D."/>
            <person name="Tallon L."/>
            <person name="Sadzewicz L."/>
            <person name="Ott S."/>
            <person name="Zhao X."/>
            <person name="Nagaraj S."/>
            <person name="Vavikolanu K."/>
            <person name="Aluvathingal J."/>
            <person name="Nadendla S."/>
            <person name="Sichtig H."/>
        </authorList>
    </citation>
    <scope>NUCLEOTIDE SEQUENCE [LARGE SCALE GENOMIC DNA]</scope>
    <source>
        <strain evidence="5">FDAARGOS_390</strain>
    </source>
</reference>
<keyword evidence="3" id="KW-1133">Transmembrane helix</keyword>
<sequence length="219" mass="23009">MQETLLLIAASIGVAIIAIGAGVWFAGRPARRNPYARHALVREAVPAERRASTDPVASHLASRLVSPAVAGFVPPVADAAAKGRQAADGATALGSAARDAQAAAKAAIREAREADADAVDLEHRAAQAVRNARPNVSGSEALALRLQDRARRARRYATLASQWAADARNYAELAIGEPTGSHAALAIERAMQAAGAHRETQRLATQRRGRVRGLQTAER</sequence>
<protein>
    <submittedName>
        <fullName evidence="4">Uncharacterized protein</fullName>
    </submittedName>
</protein>
<accession>A0A2A7SI70</accession>
<feature type="transmembrane region" description="Helical" evidence="3">
    <location>
        <begin position="6"/>
        <end position="27"/>
    </location>
</feature>
<dbReference type="RefSeq" id="WP_098152981.1">
    <property type="nucleotide sequence ID" value="NZ_CADEWX010000001.1"/>
</dbReference>
<keyword evidence="3" id="KW-0472">Membrane</keyword>
<gene>
    <name evidence="4" type="ORF">CRM94_14345</name>
</gene>
<evidence type="ECO:0000256" key="2">
    <source>
        <dbReference type="SAM" id="MobiDB-lite"/>
    </source>
</evidence>
<evidence type="ECO:0000313" key="5">
    <source>
        <dbReference type="Proteomes" id="UP000220629"/>
    </source>
</evidence>
<organism evidence="4 5">
    <name type="scientific">Burkholderia gladioli</name>
    <name type="common">Pseudomonas marginata</name>
    <name type="synonym">Phytomonas marginata</name>
    <dbReference type="NCBI Taxonomy" id="28095"/>
    <lineage>
        <taxon>Bacteria</taxon>
        <taxon>Pseudomonadati</taxon>
        <taxon>Pseudomonadota</taxon>
        <taxon>Betaproteobacteria</taxon>
        <taxon>Burkholderiales</taxon>
        <taxon>Burkholderiaceae</taxon>
        <taxon>Burkholderia</taxon>
    </lineage>
</organism>